<evidence type="ECO:0000256" key="3">
    <source>
        <dbReference type="ARBA" id="ARBA00022692"/>
    </source>
</evidence>
<evidence type="ECO:0000256" key="1">
    <source>
        <dbReference type="ARBA" id="ARBA00004651"/>
    </source>
</evidence>
<evidence type="ECO:0000256" key="7">
    <source>
        <dbReference type="SAM" id="Phobius"/>
    </source>
</evidence>
<comment type="similarity">
    <text evidence="6">Belongs to the ABC-4 integral membrane protein family.</text>
</comment>
<keyword evidence="5 7" id="KW-0472">Membrane</keyword>
<comment type="subcellular location">
    <subcellularLocation>
        <location evidence="1">Cell membrane</location>
        <topology evidence="1">Multi-pass membrane protein</topology>
    </subcellularLocation>
</comment>
<feature type="transmembrane region" description="Helical" evidence="7">
    <location>
        <begin position="422"/>
        <end position="443"/>
    </location>
</feature>
<dbReference type="InterPro" id="IPR050250">
    <property type="entry name" value="Macrolide_Exporter_MacB"/>
</dbReference>
<evidence type="ECO:0000313" key="9">
    <source>
        <dbReference type="EMBL" id="MDV6262931.1"/>
    </source>
</evidence>
<evidence type="ECO:0000259" key="8">
    <source>
        <dbReference type="Pfam" id="PF02687"/>
    </source>
</evidence>
<dbReference type="PANTHER" id="PTHR30572:SF4">
    <property type="entry name" value="ABC TRANSPORTER PERMEASE YTRF"/>
    <property type="match status" value="1"/>
</dbReference>
<keyword evidence="4 7" id="KW-1133">Transmembrane helix</keyword>
<evidence type="ECO:0000256" key="2">
    <source>
        <dbReference type="ARBA" id="ARBA00022475"/>
    </source>
</evidence>
<keyword evidence="3 7" id="KW-0812">Transmembrane</keyword>
<feature type="transmembrane region" description="Helical" evidence="7">
    <location>
        <begin position="203"/>
        <end position="225"/>
    </location>
</feature>
<dbReference type="EMBL" id="JAWLJX010000005">
    <property type="protein sequence ID" value="MDV6262931.1"/>
    <property type="molecule type" value="Genomic_DNA"/>
</dbReference>
<evidence type="ECO:0000313" key="10">
    <source>
        <dbReference type="Proteomes" id="UP001185755"/>
    </source>
</evidence>
<dbReference type="PANTHER" id="PTHR30572">
    <property type="entry name" value="MEMBRANE COMPONENT OF TRANSPORTER-RELATED"/>
    <property type="match status" value="1"/>
</dbReference>
<sequence length="461" mass="47417">MNGLTSARASKEHGASILVTSLASFFGVVLIQATAFLVDIFGNSDGDSAAINALYSVALVFIGLALYVAAVVTSNTFATIVAGRTRTIALLRLLGARSRDLRRSVAREGLVVGLFGGAVGMVLGVGTSHLARAIAVSAGQLPDVQYTTVQPLVILPVVIVVLTTTVASYVGSRKVLDVTPVQATGGAVDMGVEAPRSRRIRTALSIVLIAGGIILLGLGILIGMVNPGGVLVAFLGGVASFTGIMVGAYRILPATLRLVGRMSGRGPAARLASANAIRYPDRSTRTAVGLLIGVTLVTTFAVAMYSYRSMLVNEYDEATVGQVLTVTVGIMTGLIGFSAVIAAVGMVNNLLLSILQRTREIGLLRALGFTRKQIRSMIVSESTQMVVASMGFGLILGIGYGWAAAQSLLGSLDSRGLTAPTLPWAVIAGTVLCGGLLALGASLTPARRANQISPVLALADA</sequence>
<feature type="transmembrane region" description="Helical" evidence="7">
    <location>
        <begin position="151"/>
        <end position="170"/>
    </location>
</feature>
<feature type="transmembrane region" description="Helical" evidence="7">
    <location>
        <begin position="327"/>
        <end position="355"/>
    </location>
</feature>
<protein>
    <submittedName>
        <fullName evidence="9">FtsX-like permease family protein</fullName>
    </submittedName>
</protein>
<feature type="transmembrane region" description="Helical" evidence="7">
    <location>
        <begin position="15"/>
        <end position="38"/>
    </location>
</feature>
<feature type="transmembrane region" description="Helical" evidence="7">
    <location>
        <begin position="108"/>
        <end position="131"/>
    </location>
</feature>
<accession>A0ABU4BFP8</accession>
<dbReference type="Pfam" id="PF02687">
    <property type="entry name" value="FtsX"/>
    <property type="match status" value="2"/>
</dbReference>
<dbReference type="InterPro" id="IPR003838">
    <property type="entry name" value="ABC3_permease_C"/>
</dbReference>
<keyword evidence="2" id="KW-1003">Cell membrane</keyword>
<organism evidence="9 10">
    <name type="scientific">Rhodococcoides yunnanense</name>
    <dbReference type="NCBI Taxonomy" id="278209"/>
    <lineage>
        <taxon>Bacteria</taxon>
        <taxon>Bacillati</taxon>
        <taxon>Actinomycetota</taxon>
        <taxon>Actinomycetes</taxon>
        <taxon>Mycobacteriales</taxon>
        <taxon>Nocardiaceae</taxon>
        <taxon>Rhodococcoides</taxon>
    </lineage>
</organism>
<feature type="transmembrane region" description="Helical" evidence="7">
    <location>
        <begin position="287"/>
        <end position="307"/>
    </location>
</feature>
<feature type="transmembrane region" description="Helical" evidence="7">
    <location>
        <begin position="50"/>
        <end position="70"/>
    </location>
</feature>
<evidence type="ECO:0000256" key="4">
    <source>
        <dbReference type="ARBA" id="ARBA00022989"/>
    </source>
</evidence>
<gene>
    <name evidence="9" type="ORF">R3P96_16465</name>
</gene>
<feature type="transmembrane region" description="Helical" evidence="7">
    <location>
        <begin position="376"/>
        <end position="402"/>
    </location>
</feature>
<dbReference type="RefSeq" id="WP_317565215.1">
    <property type="nucleotide sequence ID" value="NZ_JAWLJX010000005.1"/>
</dbReference>
<feature type="domain" description="ABC3 transporter permease C-terminal" evidence="8">
    <location>
        <begin position="60"/>
        <end position="170"/>
    </location>
</feature>
<reference evidence="9 10" key="1">
    <citation type="submission" date="2023-10" db="EMBL/GenBank/DDBJ databases">
        <title>Development of a sustainable strategy for remediation of hydrocarbon-contaminated territories based on the waste exchange concept.</title>
        <authorList>
            <person name="Krivoruchko A."/>
        </authorList>
    </citation>
    <scope>NUCLEOTIDE SEQUENCE [LARGE SCALE GENOMIC DNA]</scope>
    <source>
        <strain evidence="9 10">IEGM 1323</strain>
    </source>
</reference>
<feature type="transmembrane region" description="Helical" evidence="7">
    <location>
        <begin position="231"/>
        <end position="252"/>
    </location>
</feature>
<evidence type="ECO:0000256" key="5">
    <source>
        <dbReference type="ARBA" id="ARBA00023136"/>
    </source>
</evidence>
<proteinExistence type="inferred from homology"/>
<comment type="caution">
    <text evidence="9">The sequence shown here is derived from an EMBL/GenBank/DDBJ whole genome shotgun (WGS) entry which is preliminary data.</text>
</comment>
<name>A0ABU4BFP8_9NOCA</name>
<dbReference type="Proteomes" id="UP001185755">
    <property type="component" value="Unassembled WGS sequence"/>
</dbReference>
<evidence type="ECO:0000256" key="6">
    <source>
        <dbReference type="ARBA" id="ARBA00038076"/>
    </source>
</evidence>
<feature type="domain" description="ABC3 transporter permease C-terminal" evidence="8">
    <location>
        <begin position="334"/>
        <end position="454"/>
    </location>
</feature>
<keyword evidence="10" id="KW-1185">Reference proteome</keyword>